<dbReference type="InterPro" id="IPR009003">
    <property type="entry name" value="Peptidase_S1_PA"/>
</dbReference>
<sequence length="342" mass="38761">MAFQRSTKMSQENLGRIIGLYDIIGEHEMQIADDGEGDVATDIKTCTKNPGHEKFIPVNNFRIEHLPEEHRDLELFKYIKSVSVLTVRVDVQNTSPRRPDVWPGTRSVYPCYSMAGRESVRRGSGRISLVTKYAYGYDQEGGRHWLGRASCACHVCQLSSSPRNSWWEIEVLTATHVVFDEVEASQASCRLFYDSPDSPVTTLDVVGVGFVNVERDWCRLVCTTCDNDLGEVLFRLKKRCNVLWKTVHERYRASRDVDKLMFMVSHPHGGPKQVSLGQWQDRYLVDSDIHNYNKFTYTTSTCPGSSGATVYCLGYTGWWLYQLVHSGTLPSGLNYSGSAFVL</sequence>
<organism evidence="1 2">
    <name type="scientific">Biomphalaria glabrata</name>
    <name type="common">Bloodfluke planorb</name>
    <name type="synonym">Freshwater snail</name>
    <dbReference type="NCBI Taxonomy" id="6526"/>
    <lineage>
        <taxon>Eukaryota</taxon>
        <taxon>Metazoa</taxon>
        <taxon>Spiralia</taxon>
        <taxon>Lophotrochozoa</taxon>
        <taxon>Mollusca</taxon>
        <taxon>Gastropoda</taxon>
        <taxon>Heterobranchia</taxon>
        <taxon>Euthyneura</taxon>
        <taxon>Panpulmonata</taxon>
        <taxon>Hygrophila</taxon>
        <taxon>Lymnaeoidea</taxon>
        <taxon>Planorbidae</taxon>
        <taxon>Biomphalaria</taxon>
    </lineage>
</organism>
<evidence type="ECO:0000313" key="1">
    <source>
        <dbReference type="Proteomes" id="UP001165740"/>
    </source>
</evidence>
<protein>
    <submittedName>
        <fullName evidence="2">Uncharacterized protein LOC129928418 isoform X1</fullName>
    </submittedName>
</protein>
<keyword evidence="1" id="KW-1185">Reference proteome</keyword>
<dbReference type="AlphaFoldDB" id="A0A9W3BGA2"/>
<evidence type="ECO:0000313" key="2">
    <source>
        <dbReference type="RefSeq" id="XP_055898642.1"/>
    </source>
</evidence>
<dbReference type="GeneID" id="129928418"/>
<dbReference type="Proteomes" id="UP001165740">
    <property type="component" value="Chromosome 9"/>
</dbReference>
<name>A0A9W3BGA2_BIOGL</name>
<dbReference type="OMA" id="FIRCATH"/>
<reference evidence="2" key="1">
    <citation type="submission" date="2025-08" db="UniProtKB">
        <authorList>
            <consortium name="RefSeq"/>
        </authorList>
    </citation>
    <scope>IDENTIFICATION</scope>
</reference>
<dbReference type="SUPFAM" id="SSF50494">
    <property type="entry name" value="Trypsin-like serine proteases"/>
    <property type="match status" value="1"/>
</dbReference>
<gene>
    <name evidence="2" type="primary">LOC129928418</name>
</gene>
<proteinExistence type="predicted"/>
<dbReference type="OrthoDB" id="10038545at2759"/>
<dbReference type="RefSeq" id="XP_055898642.1">
    <property type="nucleotide sequence ID" value="XM_056042667.1"/>
</dbReference>
<accession>A0A9W3BGA2</accession>